<dbReference type="PANTHER" id="PTHR21193:SF3">
    <property type="entry name" value="OXIDOREDUCTASE-LIKE DOMAIN-CONTAINING PROTEIN 1"/>
    <property type="match status" value="1"/>
</dbReference>
<feature type="domain" description="Oxidoreductase-like" evidence="1">
    <location>
        <begin position="63"/>
        <end position="96"/>
    </location>
</feature>
<dbReference type="GO" id="GO:0005739">
    <property type="term" value="C:mitochondrion"/>
    <property type="evidence" value="ECO:0007669"/>
    <property type="project" value="TreeGrafter"/>
</dbReference>
<sequence>MRRALNVASKKDGLAPYFLCIRGRVGTKTNCNKESDSEGKLLESEQMTTSSRSNVIPGRTIHQPYVPEPPDLATCCGSGCTNCVWIEYVAEVMRYHIDRPLHEVLAEIDRLISDVGVREFVKAEIRERTKCRSCK</sequence>
<dbReference type="RefSeq" id="XP_003138471.1">
    <property type="nucleotide sequence ID" value="XM_003138423.2"/>
</dbReference>
<gene>
    <name evidence="2" type="ORF">LOAG_02886</name>
</gene>
<dbReference type="OMA" id="PYFLCIR"/>
<dbReference type="CTD" id="9940272"/>
<dbReference type="InParanoid" id="A0A1S0U5W1"/>
<evidence type="ECO:0000313" key="2">
    <source>
        <dbReference type="EMBL" id="EFO25602.1"/>
    </source>
</evidence>
<dbReference type="EMBL" id="JH712136">
    <property type="protein sequence ID" value="EFO25602.1"/>
    <property type="molecule type" value="Genomic_DNA"/>
</dbReference>
<name>A0A1S0U5W1_LOALO</name>
<dbReference type="PANTHER" id="PTHR21193">
    <property type="entry name" value="OXIDOREDUCTASE-LIKE DOMAIN-CONTAINING PROTEIN 1"/>
    <property type="match status" value="1"/>
</dbReference>
<organism evidence="2">
    <name type="scientific">Loa loa</name>
    <name type="common">Eye worm</name>
    <name type="synonym">Filaria loa</name>
    <dbReference type="NCBI Taxonomy" id="7209"/>
    <lineage>
        <taxon>Eukaryota</taxon>
        <taxon>Metazoa</taxon>
        <taxon>Ecdysozoa</taxon>
        <taxon>Nematoda</taxon>
        <taxon>Chromadorea</taxon>
        <taxon>Rhabditida</taxon>
        <taxon>Spirurina</taxon>
        <taxon>Spiruromorpha</taxon>
        <taxon>Filarioidea</taxon>
        <taxon>Onchocercidae</taxon>
        <taxon>Loa</taxon>
    </lineage>
</organism>
<accession>A0A1S0U5W1</accession>
<dbReference type="InterPro" id="IPR019180">
    <property type="entry name" value="Oxidoreductase-like_N"/>
</dbReference>
<reference evidence="2" key="1">
    <citation type="submission" date="2012-04" db="EMBL/GenBank/DDBJ databases">
        <title>The Genome Sequence of Loa loa.</title>
        <authorList>
            <consortium name="The Broad Institute Genome Sequencing Platform"/>
            <consortium name="Broad Institute Genome Sequencing Center for Infectious Disease"/>
            <person name="Nutman T.B."/>
            <person name="Fink D.L."/>
            <person name="Russ C."/>
            <person name="Young S."/>
            <person name="Zeng Q."/>
            <person name="Gargeya S."/>
            <person name="Alvarado L."/>
            <person name="Berlin A."/>
            <person name="Chapman S.B."/>
            <person name="Chen Z."/>
            <person name="Freedman E."/>
            <person name="Gellesch M."/>
            <person name="Goldberg J."/>
            <person name="Griggs A."/>
            <person name="Gujja S."/>
            <person name="Heilman E.R."/>
            <person name="Heiman D."/>
            <person name="Howarth C."/>
            <person name="Mehta T."/>
            <person name="Neiman D."/>
            <person name="Pearson M."/>
            <person name="Roberts A."/>
            <person name="Saif S."/>
            <person name="Shea T."/>
            <person name="Shenoy N."/>
            <person name="Sisk P."/>
            <person name="Stolte C."/>
            <person name="Sykes S."/>
            <person name="White J."/>
            <person name="Yandava C."/>
            <person name="Haas B."/>
            <person name="Henn M.R."/>
            <person name="Nusbaum C."/>
            <person name="Birren B."/>
        </authorList>
    </citation>
    <scope>NUCLEOTIDE SEQUENCE [LARGE SCALE GENOMIC DNA]</scope>
</reference>
<proteinExistence type="predicted"/>
<dbReference type="GeneID" id="9940272"/>
<evidence type="ECO:0000259" key="1">
    <source>
        <dbReference type="Pfam" id="PF09791"/>
    </source>
</evidence>
<dbReference type="Pfam" id="PF09791">
    <property type="entry name" value="Oxidored-like"/>
    <property type="match status" value="1"/>
</dbReference>
<dbReference type="KEGG" id="loa:LOAG_02886"/>
<dbReference type="AlphaFoldDB" id="A0A1S0U5W1"/>
<dbReference type="OrthoDB" id="10064411at2759"/>
<dbReference type="InterPro" id="IPR039251">
    <property type="entry name" value="OXLD1"/>
</dbReference>
<protein>
    <recommendedName>
        <fullName evidence="1">Oxidoreductase-like domain-containing protein</fullName>
    </recommendedName>
</protein>